<dbReference type="Proteomes" id="UP000194350">
    <property type="component" value="Unassembled WGS sequence"/>
</dbReference>
<dbReference type="EMBL" id="MUBJ01000006">
    <property type="protein sequence ID" value="OTA16878.1"/>
    <property type="molecule type" value="Genomic_DNA"/>
</dbReference>
<accession>A0A1Y2SDY9</accession>
<organism evidence="1 2">
    <name type="scientific">Xenorhabdus vietnamensis</name>
    <dbReference type="NCBI Taxonomy" id="351656"/>
    <lineage>
        <taxon>Bacteria</taxon>
        <taxon>Pseudomonadati</taxon>
        <taxon>Pseudomonadota</taxon>
        <taxon>Gammaproteobacteria</taxon>
        <taxon>Enterobacterales</taxon>
        <taxon>Morganellaceae</taxon>
        <taxon>Xenorhabdus</taxon>
    </lineage>
</organism>
<dbReference type="AlphaFoldDB" id="A0A1Y2SDY9"/>
<name>A0A1Y2SDY9_9GAMM</name>
<keyword evidence="2" id="KW-1185">Reference proteome</keyword>
<reference evidence="1 2" key="1">
    <citation type="submission" date="2016-10" db="EMBL/GenBank/DDBJ databases">
        <title>Systematic genetic and metabolomic analysis of Xenorhabdus and Photorhabdus spp., highlights the requirements for a dual symbiotic and pathogenic life style.</title>
        <authorList>
            <person name="Tobias N.J."/>
            <person name="Wolff H."/>
            <person name="Djahanschiri B."/>
            <person name="Pidot S.J."/>
            <person name="Stinear T.P."/>
            <person name="Ebersberger I."/>
            <person name="Bode H.B."/>
        </authorList>
    </citation>
    <scope>NUCLEOTIDE SEQUENCE [LARGE SCALE GENOMIC DNA]</scope>
    <source>
        <strain evidence="1 2">DSM 22392</strain>
    </source>
</reference>
<evidence type="ECO:0000313" key="1">
    <source>
        <dbReference type="EMBL" id="OTA16878.1"/>
    </source>
</evidence>
<protein>
    <submittedName>
        <fullName evidence="1">Uncharacterized protein</fullName>
    </submittedName>
</protein>
<comment type="caution">
    <text evidence="1">The sequence shown here is derived from an EMBL/GenBank/DDBJ whole genome shotgun (WGS) entry which is preliminary data.</text>
</comment>
<evidence type="ECO:0000313" key="2">
    <source>
        <dbReference type="Proteomes" id="UP000194350"/>
    </source>
</evidence>
<sequence length="32" mass="3710">MSYLNGGYIYVFYTQHIGVIYRAFGNTVMCNN</sequence>
<gene>
    <name evidence="1" type="ORF">Xvie_01557</name>
</gene>
<proteinExistence type="predicted"/>